<dbReference type="AlphaFoldDB" id="A0A553SLM8"/>
<feature type="region of interest" description="Disordered" evidence="1">
    <location>
        <begin position="153"/>
        <end position="176"/>
    </location>
</feature>
<keyword evidence="2" id="KW-0378">Hydrolase</keyword>
<dbReference type="GO" id="GO:0016787">
    <property type="term" value="F:hydrolase activity"/>
    <property type="evidence" value="ECO:0007669"/>
    <property type="project" value="UniProtKB-KW"/>
</dbReference>
<dbReference type="Pfam" id="PF01503">
    <property type="entry name" value="PRA-PH"/>
    <property type="match status" value="1"/>
</dbReference>
<reference evidence="3" key="1">
    <citation type="submission" date="2018-10" db="EMBL/GenBank/DDBJ databases">
        <title>FDA dAtabase for Regulatory Grade micrObial Sequences (FDA-ARGOS): Supporting development and validation of Infectious Disease Dx tests.</title>
        <authorList>
            <person name="Minogue T."/>
            <person name="Wolcott M."/>
            <person name="Wasieloski L."/>
            <person name="Aguilar W."/>
            <person name="Moore D."/>
            <person name="Tallon L."/>
            <person name="Sadzewicz L."/>
            <person name="Sengamalay N."/>
            <person name="Ott S."/>
            <person name="Godinez A."/>
            <person name="Nagaraj S."/>
            <person name="Vavikolanu K."/>
            <person name="Vyas G."/>
            <person name="Nadendla S."/>
            <person name="George J."/>
            <person name="Sichtig H."/>
        </authorList>
    </citation>
    <scope>NUCLEOTIDE SEQUENCE [LARGE SCALE GENOMIC DNA]</scope>
    <source>
        <strain evidence="3">FDAARGOS_343</strain>
    </source>
</reference>
<dbReference type="Gene3D" id="1.10.3420.10">
    <property type="entry name" value="putative ntp pyrophosphohydrolase like domain"/>
    <property type="match status" value="1"/>
</dbReference>
<evidence type="ECO:0000256" key="1">
    <source>
        <dbReference type="SAM" id="MobiDB-lite"/>
    </source>
</evidence>
<protein>
    <submittedName>
        <fullName evidence="2">HAD family hydrolase</fullName>
    </submittedName>
</protein>
<dbReference type="STRING" id="1397.ABW02_03375"/>
<proteinExistence type="predicted"/>
<evidence type="ECO:0000313" key="3">
    <source>
        <dbReference type="Proteomes" id="UP000319837"/>
    </source>
</evidence>
<dbReference type="InterPro" id="IPR021130">
    <property type="entry name" value="PRib-ATP_PPHydrolase-like"/>
</dbReference>
<name>A0A553SLM8_NIACI</name>
<dbReference type="RefSeq" id="WP_185766169.1">
    <property type="nucleotide sequence ID" value="NZ_RIBP01000004.1"/>
</dbReference>
<dbReference type="EMBL" id="RIBP01000004">
    <property type="protein sequence ID" value="TRZ37888.1"/>
    <property type="molecule type" value="Genomic_DNA"/>
</dbReference>
<dbReference type="Proteomes" id="UP000319837">
    <property type="component" value="Unassembled WGS sequence"/>
</dbReference>
<accession>A0A553SLM8</accession>
<dbReference type="InterPro" id="IPR023292">
    <property type="entry name" value="NTP_PyroPHydrolase-like_dom_sf"/>
</dbReference>
<organism evidence="2 3">
    <name type="scientific">Niallia circulans</name>
    <name type="common">Bacillus circulans</name>
    <dbReference type="NCBI Taxonomy" id="1397"/>
    <lineage>
        <taxon>Bacteria</taxon>
        <taxon>Bacillati</taxon>
        <taxon>Bacillota</taxon>
        <taxon>Bacilli</taxon>
        <taxon>Bacillales</taxon>
        <taxon>Bacillaceae</taxon>
        <taxon>Niallia</taxon>
    </lineage>
</organism>
<sequence length="176" mass="20122">MANEQNKDLNIMYNMVKDFHQAFGHQVGESPKPIADKTAVNRAVWTGEELVEFLYATAAGEEEKFQELFQQFLKGLHKAADKIMTEKKPVDDVLVAQMDALTDVEYFNQGSFVIAGVEPFNLFNIVQEANMGKLFEDGKPRFREEDGKIIKPPNWEKDFAPEGRLKEEIDKQKHKG</sequence>
<comment type="caution">
    <text evidence="2">The sequence shown here is derived from an EMBL/GenBank/DDBJ whole genome shotgun (WGS) entry which is preliminary data.</text>
</comment>
<gene>
    <name evidence="2" type="ORF">CEQ21_20900</name>
</gene>
<evidence type="ECO:0000313" key="2">
    <source>
        <dbReference type="EMBL" id="TRZ37888.1"/>
    </source>
</evidence>